<dbReference type="Pfam" id="PF00172">
    <property type="entry name" value="Zn_clus"/>
    <property type="match status" value="1"/>
</dbReference>
<dbReference type="CDD" id="cd00067">
    <property type="entry name" value="GAL4"/>
    <property type="match status" value="1"/>
</dbReference>
<name>A0AAE0HWY8_9PEZI</name>
<dbReference type="InterPro" id="IPR007219">
    <property type="entry name" value="XnlR_reg_dom"/>
</dbReference>
<dbReference type="EMBL" id="JAUEDM010000007">
    <property type="protein sequence ID" value="KAK3314410.1"/>
    <property type="molecule type" value="Genomic_DNA"/>
</dbReference>
<dbReference type="CDD" id="cd12148">
    <property type="entry name" value="fungal_TF_MHR"/>
    <property type="match status" value="1"/>
</dbReference>
<dbReference type="PROSITE" id="PS50048">
    <property type="entry name" value="ZN2_CY6_FUNGAL_2"/>
    <property type="match status" value="1"/>
</dbReference>
<dbReference type="InterPro" id="IPR036864">
    <property type="entry name" value="Zn2-C6_fun-type_DNA-bd_sf"/>
</dbReference>
<evidence type="ECO:0000259" key="7">
    <source>
        <dbReference type="PROSITE" id="PS50048"/>
    </source>
</evidence>
<reference evidence="8" key="1">
    <citation type="journal article" date="2023" name="Mol. Phylogenet. Evol.">
        <title>Genome-scale phylogeny and comparative genomics of the fungal order Sordariales.</title>
        <authorList>
            <person name="Hensen N."/>
            <person name="Bonometti L."/>
            <person name="Westerberg I."/>
            <person name="Brannstrom I.O."/>
            <person name="Guillou S."/>
            <person name="Cros-Aarteil S."/>
            <person name="Calhoun S."/>
            <person name="Haridas S."/>
            <person name="Kuo A."/>
            <person name="Mondo S."/>
            <person name="Pangilinan J."/>
            <person name="Riley R."/>
            <person name="LaButti K."/>
            <person name="Andreopoulos B."/>
            <person name="Lipzen A."/>
            <person name="Chen C."/>
            <person name="Yan M."/>
            <person name="Daum C."/>
            <person name="Ng V."/>
            <person name="Clum A."/>
            <person name="Steindorff A."/>
            <person name="Ohm R.A."/>
            <person name="Martin F."/>
            <person name="Silar P."/>
            <person name="Natvig D.O."/>
            <person name="Lalanne C."/>
            <person name="Gautier V."/>
            <person name="Ament-Velasquez S.L."/>
            <person name="Kruys A."/>
            <person name="Hutchinson M.I."/>
            <person name="Powell A.J."/>
            <person name="Barry K."/>
            <person name="Miller A.N."/>
            <person name="Grigoriev I.V."/>
            <person name="Debuchy R."/>
            <person name="Gladieux P."/>
            <person name="Hiltunen Thoren M."/>
            <person name="Johannesson H."/>
        </authorList>
    </citation>
    <scope>NUCLEOTIDE SEQUENCE</scope>
    <source>
        <strain evidence="8">CBS 118394</strain>
    </source>
</reference>
<accession>A0AAE0HWY8</accession>
<keyword evidence="5" id="KW-0175">Coiled coil</keyword>
<dbReference type="PANTHER" id="PTHR47424">
    <property type="entry name" value="REGULATORY PROTEIN GAL4"/>
    <property type="match status" value="1"/>
</dbReference>
<sequence length="766" mass="84582">MFTTFVTTSTAASTTPGPRSGESSTSNTNPSATPPTASAPTTTSAPVVRQKRSQVARACDWCRVHRIKCDNEQPCFNCRTRGGHCSNKGATEIRTLPHAFREIERLRQRVQDLEKEVEKRDQVIASHNDDPVVVAPPASQAPPIPARPSAELNAWGEPGRVSRHIEGIFMSTSQLPQKQWFGPSSLFYFIGRIHAYLAVALQQTQTEQTNQIHVTNKPLTSASPERDVGASEDAPVLDPRTYDKRFLSPTQEEFFLDLFWQSYHCSLQIVDEVSFKEHYRSLWTDGNTRKPSALVDIILALSMQQGIPARARPPGSDRSTAPRDETDIDASWHYKRCQALLVSELECPTLSTLQSQIFSIVYLCCCSCQNMAHSNLALAIRTAHILGLHLEPNYDLPRPERELRKRIWWTLYYVESKTCMKLGRPWSTTLSEATCTLPADDHQLAIQSGCSVAGGGNVTWLTYTVQNTKLVLAARAVYTAFYQKIGLVLAESAGASVSLSENPAGLETCAAFLRESMQCLDVWQRGVPEVLKNRRKDSGVPFSTDCTPLTIEIFAPAWMQRHRLWLELLYHNYCINLFRTFICFNFSPSVSAGSTPLSDECAACCVKHAVALTHIIHQVLSETDLLNGWHEAFQWQWNAALTMVGYVLAFPAGAATAVAREGIDIAVLAFNILSRNFAVSTSAASVTRDLTNKADLIRSRPRPFGGYAAGGQHVVAGDGSDMAAADLQAMLTGSMDLASLVDGSFDNLEYLSPPNNVNMADLWMST</sequence>
<keyword evidence="9" id="KW-1185">Reference proteome</keyword>
<evidence type="ECO:0000256" key="5">
    <source>
        <dbReference type="SAM" id="Coils"/>
    </source>
</evidence>
<dbReference type="InterPro" id="IPR001138">
    <property type="entry name" value="Zn2Cys6_DnaBD"/>
</dbReference>
<dbReference type="Proteomes" id="UP001283341">
    <property type="component" value="Unassembled WGS sequence"/>
</dbReference>
<keyword evidence="3" id="KW-0804">Transcription</keyword>
<reference evidence="8" key="2">
    <citation type="submission" date="2023-06" db="EMBL/GenBank/DDBJ databases">
        <authorList>
            <consortium name="Lawrence Berkeley National Laboratory"/>
            <person name="Haridas S."/>
            <person name="Hensen N."/>
            <person name="Bonometti L."/>
            <person name="Westerberg I."/>
            <person name="Brannstrom I.O."/>
            <person name="Guillou S."/>
            <person name="Cros-Aarteil S."/>
            <person name="Calhoun S."/>
            <person name="Kuo A."/>
            <person name="Mondo S."/>
            <person name="Pangilinan J."/>
            <person name="Riley R."/>
            <person name="Labutti K."/>
            <person name="Andreopoulos B."/>
            <person name="Lipzen A."/>
            <person name="Chen C."/>
            <person name="Yanf M."/>
            <person name="Daum C."/>
            <person name="Ng V."/>
            <person name="Clum A."/>
            <person name="Steindorff A."/>
            <person name="Ohm R."/>
            <person name="Martin F."/>
            <person name="Silar P."/>
            <person name="Natvig D."/>
            <person name="Lalanne C."/>
            <person name="Gautier V."/>
            <person name="Ament-Velasquez S.L."/>
            <person name="Kruys A."/>
            <person name="Hutchinson M.I."/>
            <person name="Powell A.J."/>
            <person name="Barry K."/>
            <person name="Miller A.N."/>
            <person name="Grigoriev I.V."/>
            <person name="Debuchy R."/>
            <person name="Gladieux P."/>
            <person name="Thoren M.H."/>
            <person name="Johannesson H."/>
        </authorList>
    </citation>
    <scope>NUCLEOTIDE SEQUENCE</scope>
    <source>
        <strain evidence="8">CBS 118394</strain>
    </source>
</reference>
<evidence type="ECO:0000313" key="9">
    <source>
        <dbReference type="Proteomes" id="UP001283341"/>
    </source>
</evidence>
<dbReference type="GO" id="GO:0000978">
    <property type="term" value="F:RNA polymerase II cis-regulatory region sequence-specific DNA binding"/>
    <property type="evidence" value="ECO:0007669"/>
    <property type="project" value="TreeGrafter"/>
</dbReference>
<dbReference type="GO" id="GO:0000981">
    <property type="term" value="F:DNA-binding transcription factor activity, RNA polymerase II-specific"/>
    <property type="evidence" value="ECO:0007669"/>
    <property type="project" value="InterPro"/>
</dbReference>
<evidence type="ECO:0000256" key="1">
    <source>
        <dbReference type="ARBA" id="ARBA00022723"/>
    </source>
</evidence>
<dbReference type="InterPro" id="IPR051127">
    <property type="entry name" value="Fungal_SecMet_Regulators"/>
</dbReference>
<organism evidence="8 9">
    <name type="scientific">Apodospora peruviana</name>
    <dbReference type="NCBI Taxonomy" id="516989"/>
    <lineage>
        <taxon>Eukaryota</taxon>
        <taxon>Fungi</taxon>
        <taxon>Dikarya</taxon>
        <taxon>Ascomycota</taxon>
        <taxon>Pezizomycotina</taxon>
        <taxon>Sordariomycetes</taxon>
        <taxon>Sordariomycetidae</taxon>
        <taxon>Sordariales</taxon>
        <taxon>Lasiosphaeriaceae</taxon>
        <taxon>Apodospora</taxon>
    </lineage>
</organism>
<dbReference type="SMART" id="SM00906">
    <property type="entry name" value="Fungal_trans"/>
    <property type="match status" value="1"/>
</dbReference>
<feature type="coiled-coil region" evidence="5">
    <location>
        <begin position="96"/>
        <end position="130"/>
    </location>
</feature>
<keyword evidence="2" id="KW-0805">Transcription regulation</keyword>
<proteinExistence type="predicted"/>
<dbReference type="SUPFAM" id="SSF57701">
    <property type="entry name" value="Zn2/Cys6 DNA-binding domain"/>
    <property type="match status" value="1"/>
</dbReference>
<evidence type="ECO:0000256" key="2">
    <source>
        <dbReference type="ARBA" id="ARBA00023015"/>
    </source>
</evidence>
<dbReference type="SMART" id="SM00066">
    <property type="entry name" value="GAL4"/>
    <property type="match status" value="1"/>
</dbReference>
<dbReference type="PROSITE" id="PS00463">
    <property type="entry name" value="ZN2_CY6_FUNGAL_1"/>
    <property type="match status" value="1"/>
</dbReference>
<feature type="compositionally biased region" description="Low complexity" evidence="6">
    <location>
        <begin position="1"/>
        <end position="15"/>
    </location>
</feature>
<feature type="domain" description="Zn(2)-C6 fungal-type" evidence="7">
    <location>
        <begin position="58"/>
        <end position="87"/>
    </location>
</feature>
<keyword evidence="4" id="KW-0539">Nucleus</keyword>
<evidence type="ECO:0000256" key="6">
    <source>
        <dbReference type="SAM" id="MobiDB-lite"/>
    </source>
</evidence>
<comment type="caution">
    <text evidence="8">The sequence shown here is derived from an EMBL/GenBank/DDBJ whole genome shotgun (WGS) entry which is preliminary data.</text>
</comment>
<evidence type="ECO:0000313" key="8">
    <source>
        <dbReference type="EMBL" id="KAK3314410.1"/>
    </source>
</evidence>
<feature type="compositionally biased region" description="Low complexity" evidence="6">
    <location>
        <begin position="23"/>
        <end position="46"/>
    </location>
</feature>
<feature type="region of interest" description="Disordered" evidence="6">
    <location>
        <begin position="1"/>
        <end position="50"/>
    </location>
</feature>
<dbReference type="Gene3D" id="4.10.240.10">
    <property type="entry name" value="Zn(2)-C6 fungal-type DNA-binding domain"/>
    <property type="match status" value="1"/>
</dbReference>
<gene>
    <name evidence="8" type="ORF">B0H66DRAFT_607634</name>
</gene>
<dbReference type="GO" id="GO:0000435">
    <property type="term" value="P:positive regulation of transcription from RNA polymerase II promoter by galactose"/>
    <property type="evidence" value="ECO:0007669"/>
    <property type="project" value="TreeGrafter"/>
</dbReference>
<dbReference type="GO" id="GO:0005634">
    <property type="term" value="C:nucleus"/>
    <property type="evidence" value="ECO:0007669"/>
    <property type="project" value="TreeGrafter"/>
</dbReference>
<dbReference type="GO" id="GO:0008270">
    <property type="term" value="F:zinc ion binding"/>
    <property type="evidence" value="ECO:0007669"/>
    <property type="project" value="InterPro"/>
</dbReference>
<dbReference type="GO" id="GO:0006351">
    <property type="term" value="P:DNA-templated transcription"/>
    <property type="evidence" value="ECO:0007669"/>
    <property type="project" value="InterPro"/>
</dbReference>
<dbReference type="PANTHER" id="PTHR47424:SF12">
    <property type="entry name" value="TRANSCRIPTION FACTOR ASQA"/>
    <property type="match status" value="1"/>
</dbReference>
<dbReference type="AlphaFoldDB" id="A0AAE0HWY8"/>
<keyword evidence="1" id="KW-0479">Metal-binding</keyword>
<protein>
    <submittedName>
        <fullName evidence="8">Fungal-specific transcription factor domain-containing protein</fullName>
    </submittedName>
</protein>
<evidence type="ECO:0000256" key="4">
    <source>
        <dbReference type="ARBA" id="ARBA00023242"/>
    </source>
</evidence>
<dbReference type="Pfam" id="PF04082">
    <property type="entry name" value="Fungal_trans"/>
    <property type="match status" value="1"/>
</dbReference>
<evidence type="ECO:0000256" key="3">
    <source>
        <dbReference type="ARBA" id="ARBA00023163"/>
    </source>
</evidence>